<name>A0A9X1F116_9SPHN</name>
<feature type="transmembrane region" description="Helical" evidence="1">
    <location>
        <begin position="111"/>
        <end position="133"/>
    </location>
</feature>
<evidence type="ECO:0000313" key="3">
    <source>
        <dbReference type="Proteomes" id="UP001138681"/>
    </source>
</evidence>
<comment type="caution">
    <text evidence="2">The sequence shown here is derived from an EMBL/GenBank/DDBJ whole genome shotgun (WGS) entry which is preliminary data.</text>
</comment>
<evidence type="ECO:0000313" key="2">
    <source>
        <dbReference type="EMBL" id="MBV7258051.1"/>
    </source>
</evidence>
<keyword evidence="1" id="KW-1133">Transmembrane helix</keyword>
<feature type="transmembrane region" description="Helical" evidence="1">
    <location>
        <begin position="40"/>
        <end position="61"/>
    </location>
</feature>
<keyword evidence="1" id="KW-0472">Membrane</keyword>
<feature type="transmembrane region" description="Helical" evidence="1">
    <location>
        <begin position="68"/>
        <end position="91"/>
    </location>
</feature>
<reference evidence="2" key="1">
    <citation type="submission" date="2021-04" db="EMBL/GenBank/DDBJ databases">
        <authorList>
            <person name="Pira H."/>
            <person name="Risdian C."/>
            <person name="Wink J."/>
        </authorList>
    </citation>
    <scope>NUCLEOTIDE SEQUENCE</scope>
    <source>
        <strain evidence="2">WH158</strain>
    </source>
</reference>
<dbReference type="AlphaFoldDB" id="A0A9X1F116"/>
<evidence type="ECO:0000256" key="1">
    <source>
        <dbReference type="SAM" id="Phobius"/>
    </source>
</evidence>
<keyword evidence="3" id="KW-1185">Reference proteome</keyword>
<keyword evidence="1" id="KW-0812">Transmembrane</keyword>
<dbReference type="RefSeq" id="WP_218403425.1">
    <property type="nucleotide sequence ID" value="NZ_JAGSPC010000001.1"/>
</dbReference>
<dbReference type="Proteomes" id="UP001138681">
    <property type="component" value="Unassembled WGS sequence"/>
</dbReference>
<sequence>MDFTLKRTAQIVAALLLIAAVTQAIYTALYANEMYVPRQLLWGIEGFLFVVLAAFAGSAMVQAKSQHLGWAAIAFASVLNIVQVGVGLTMFGPFFALAGEVETFVPAKDAVVAFSFMVYNAAKVLLALAAIVFGMAKLNDGAKALGGLTALVGAVAFITNALSMALGRDFSGELPLAGGSGVLATVLLAVCLMSAVRED</sequence>
<accession>A0A9X1F116</accession>
<feature type="transmembrane region" description="Helical" evidence="1">
    <location>
        <begin position="145"/>
        <end position="164"/>
    </location>
</feature>
<feature type="transmembrane region" description="Helical" evidence="1">
    <location>
        <begin position="176"/>
        <end position="196"/>
    </location>
</feature>
<organism evidence="2 3">
    <name type="scientific">Erythrobacter crassostreae</name>
    <dbReference type="NCBI Taxonomy" id="2828328"/>
    <lineage>
        <taxon>Bacteria</taxon>
        <taxon>Pseudomonadati</taxon>
        <taxon>Pseudomonadota</taxon>
        <taxon>Alphaproteobacteria</taxon>
        <taxon>Sphingomonadales</taxon>
        <taxon>Erythrobacteraceae</taxon>
        <taxon>Erythrobacter/Porphyrobacter group</taxon>
        <taxon>Erythrobacter</taxon>
    </lineage>
</organism>
<protein>
    <submittedName>
        <fullName evidence="2">Thiamine biosynthesis protein ThiC</fullName>
    </submittedName>
</protein>
<gene>
    <name evidence="2" type="ORF">KCG46_00510</name>
</gene>
<proteinExistence type="predicted"/>
<dbReference type="EMBL" id="JAGSPC010000001">
    <property type="protein sequence ID" value="MBV7258051.1"/>
    <property type="molecule type" value="Genomic_DNA"/>
</dbReference>